<dbReference type="EMBL" id="CP001390">
    <property type="protein sequence ID" value="ACM21523.1"/>
    <property type="molecule type" value="Genomic_DNA"/>
</dbReference>
<dbReference type="InterPro" id="IPR002109">
    <property type="entry name" value="Glutaredoxin"/>
</dbReference>
<evidence type="ECO:0000256" key="2">
    <source>
        <dbReference type="SAM" id="SignalP"/>
    </source>
</evidence>
<dbReference type="PROSITE" id="PS51354">
    <property type="entry name" value="GLUTAREDOXIN_2"/>
    <property type="match status" value="1"/>
</dbReference>
<evidence type="ECO:0000313" key="5">
    <source>
        <dbReference type="EMBL" id="ACM21523.1"/>
    </source>
</evidence>
<feature type="domain" description="DUF4124" evidence="4">
    <location>
        <begin position="9"/>
        <end position="55"/>
    </location>
</feature>
<dbReference type="GO" id="GO:0009055">
    <property type="term" value="F:electron transfer activity"/>
    <property type="evidence" value="ECO:0007669"/>
    <property type="project" value="TreeGrafter"/>
</dbReference>
<evidence type="ECO:0000313" key="6">
    <source>
        <dbReference type="Proteomes" id="UP000007721"/>
    </source>
</evidence>
<name>B9M468_GEODF</name>
<reference evidence="5 6" key="1">
    <citation type="submission" date="2009-01" db="EMBL/GenBank/DDBJ databases">
        <title>Complete sequence of Geobacter sp. FRC-32.</title>
        <authorList>
            <consortium name="US DOE Joint Genome Institute"/>
            <person name="Lucas S."/>
            <person name="Copeland A."/>
            <person name="Lapidus A."/>
            <person name="Glavina del Rio T."/>
            <person name="Dalin E."/>
            <person name="Tice H."/>
            <person name="Bruce D."/>
            <person name="Goodwin L."/>
            <person name="Pitluck S."/>
            <person name="Saunders E."/>
            <person name="Brettin T."/>
            <person name="Detter J.C."/>
            <person name="Han C."/>
            <person name="Larimer F."/>
            <person name="Land M."/>
            <person name="Hauser L."/>
            <person name="Kyrpides N."/>
            <person name="Ovchinnikova G."/>
            <person name="Kostka J."/>
            <person name="Richardson P."/>
        </authorList>
    </citation>
    <scope>NUCLEOTIDE SEQUENCE [LARGE SCALE GENOMIC DNA]</scope>
    <source>
        <strain evidence="6">DSM 22248 / JCM 15807 / FRC-32</strain>
    </source>
</reference>
<dbReference type="STRING" id="316067.Geob_3180"/>
<dbReference type="Gene3D" id="3.40.30.10">
    <property type="entry name" value="Glutaredoxin"/>
    <property type="match status" value="1"/>
</dbReference>
<dbReference type="InterPro" id="IPR036249">
    <property type="entry name" value="Thioredoxin-like_sf"/>
</dbReference>
<feature type="region of interest" description="Disordered" evidence="1">
    <location>
        <begin position="60"/>
        <end position="79"/>
    </location>
</feature>
<keyword evidence="6" id="KW-1185">Reference proteome</keyword>
<dbReference type="GO" id="GO:0045454">
    <property type="term" value="P:cell redox homeostasis"/>
    <property type="evidence" value="ECO:0007669"/>
    <property type="project" value="TreeGrafter"/>
</dbReference>
<dbReference type="HOGENOM" id="CLU_143563_0_0_7"/>
<evidence type="ECO:0000256" key="1">
    <source>
        <dbReference type="SAM" id="MobiDB-lite"/>
    </source>
</evidence>
<feature type="signal peptide" evidence="2">
    <location>
        <begin position="1"/>
        <end position="19"/>
    </location>
</feature>
<dbReference type="Pfam" id="PF13511">
    <property type="entry name" value="DUF4124"/>
    <property type="match status" value="1"/>
</dbReference>
<dbReference type="InterPro" id="IPR051548">
    <property type="entry name" value="Grx-like_ET"/>
</dbReference>
<organism evidence="5 6">
    <name type="scientific">Geotalea daltonii (strain DSM 22248 / JCM 15807 / FRC-32)</name>
    <name type="common">Geobacter daltonii</name>
    <dbReference type="NCBI Taxonomy" id="316067"/>
    <lineage>
        <taxon>Bacteria</taxon>
        <taxon>Pseudomonadati</taxon>
        <taxon>Thermodesulfobacteriota</taxon>
        <taxon>Desulfuromonadia</taxon>
        <taxon>Geobacterales</taxon>
        <taxon>Geobacteraceae</taxon>
        <taxon>Geotalea</taxon>
    </lineage>
</organism>
<accession>B9M468</accession>
<proteinExistence type="predicted"/>
<dbReference type="KEGG" id="geo:Geob_3180"/>
<dbReference type="PANTHER" id="PTHR34386:SF1">
    <property type="entry name" value="GLUTAREDOXIN-LIKE PROTEIN NRDH"/>
    <property type="match status" value="1"/>
</dbReference>
<dbReference type="PANTHER" id="PTHR34386">
    <property type="entry name" value="GLUTAREDOXIN"/>
    <property type="match status" value="1"/>
</dbReference>
<dbReference type="SUPFAM" id="SSF52833">
    <property type="entry name" value="Thioredoxin-like"/>
    <property type="match status" value="1"/>
</dbReference>
<keyword evidence="2" id="KW-0732">Signal</keyword>
<gene>
    <name evidence="5" type="ordered locus">Geob_3180</name>
</gene>
<dbReference type="eggNOG" id="COG0695">
    <property type="taxonomic scope" value="Bacteria"/>
</dbReference>
<dbReference type="Pfam" id="PF00462">
    <property type="entry name" value="Glutaredoxin"/>
    <property type="match status" value="1"/>
</dbReference>
<feature type="domain" description="Glutaredoxin" evidence="3">
    <location>
        <begin position="88"/>
        <end position="146"/>
    </location>
</feature>
<evidence type="ECO:0000259" key="3">
    <source>
        <dbReference type="Pfam" id="PF00462"/>
    </source>
</evidence>
<dbReference type="CDD" id="cd02976">
    <property type="entry name" value="NrdH"/>
    <property type="match status" value="1"/>
</dbReference>
<dbReference type="Proteomes" id="UP000007721">
    <property type="component" value="Chromosome"/>
</dbReference>
<dbReference type="AlphaFoldDB" id="B9M468"/>
<sequence length="162" mass="17858">MKLLVVFILLSFVAGPASAEVYRYTDNQGQLHFVDDIAKVPKKYRKQLVNQKPAAEISIMETPPALKGKSQESDSVQPQAKQAVSSGVEVFVTSSCGYCRKMLRFLNEKGIPYKVRDIEQDNEAARTFRQLGGRGVPVTRIGTRVINGYNPQAVMAAINGNP</sequence>
<protein>
    <submittedName>
        <fullName evidence="5">NrdH-like redox domain protein, YruB family, DUF4124-containing</fullName>
    </submittedName>
</protein>
<feature type="chain" id="PRO_5002888728" evidence="2">
    <location>
        <begin position="20"/>
        <end position="162"/>
    </location>
</feature>
<evidence type="ECO:0000259" key="4">
    <source>
        <dbReference type="Pfam" id="PF13511"/>
    </source>
</evidence>
<dbReference type="InterPro" id="IPR025392">
    <property type="entry name" value="DUF4124"/>
</dbReference>